<evidence type="ECO:0000256" key="3">
    <source>
        <dbReference type="ARBA" id="ARBA00022763"/>
    </source>
</evidence>
<dbReference type="Proteomes" id="UP000422736">
    <property type="component" value="Chromosome 5"/>
</dbReference>
<dbReference type="PANTHER" id="PTHR10242">
    <property type="entry name" value="8-OXOGUANINE DNA GLYCOSYLASE"/>
    <property type="match status" value="1"/>
</dbReference>
<dbReference type="CDD" id="cd00056">
    <property type="entry name" value="ENDO3c"/>
    <property type="match status" value="1"/>
</dbReference>
<dbReference type="SUPFAM" id="SSF48150">
    <property type="entry name" value="DNA-glycosylase"/>
    <property type="match status" value="1"/>
</dbReference>
<evidence type="ECO:0000259" key="10">
    <source>
        <dbReference type="SMART" id="SM00478"/>
    </source>
</evidence>
<feature type="domain" description="HhH-GPD" evidence="10">
    <location>
        <begin position="124"/>
        <end position="300"/>
    </location>
</feature>
<proteinExistence type="inferred from homology"/>
<dbReference type="InterPro" id="IPR011257">
    <property type="entry name" value="DNA_glycosylase"/>
</dbReference>
<evidence type="ECO:0000256" key="4">
    <source>
        <dbReference type="ARBA" id="ARBA00022801"/>
    </source>
</evidence>
<reference evidence="11 12" key="2">
    <citation type="submission" date="2019-11" db="EMBL/GenBank/DDBJ databases">
        <authorList>
            <person name="Lu H."/>
        </authorList>
    </citation>
    <scope>NUCLEOTIDE SEQUENCE [LARGE SCALE GENOMIC DNA]</scope>
    <source>
        <strain evidence="11 12">FIM1</strain>
    </source>
</reference>
<evidence type="ECO:0000256" key="7">
    <source>
        <dbReference type="ARBA" id="ARBA00023268"/>
    </source>
</evidence>
<dbReference type="Gene3D" id="1.10.1670.10">
    <property type="entry name" value="Helix-hairpin-Helix base-excision DNA repair enzymes (C-terminal)"/>
    <property type="match status" value="1"/>
</dbReference>
<dbReference type="EMBL" id="CP015058">
    <property type="protein sequence ID" value="QGN16552.1"/>
    <property type="molecule type" value="Genomic_DNA"/>
</dbReference>
<evidence type="ECO:0000256" key="9">
    <source>
        <dbReference type="ARBA" id="ARBA00044632"/>
    </source>
</evidence>
<dbReference type="SMART" id="SM00478">
    <property type="entry name" value="ENDO3c"/>
    <property type="match status" value="1"/>
</dbReference>
<evidence type="ECO:0000256" key="5">
    <source>
        <dbReference type="ARBA" id="ARBA00023204"/>
    </source>
</evidence>
<dbReference type="Gene3D" id="1.10.340.30">
    <property type="entry name" value="Hypothetical protein, domain 2"/>
    <property type="match status" value="1"/>
</dbReference>
<keyword evidence="5" id="KW-0234">DNA repair</keyword>
<evidence type="ECO:0000256" key="1">
    <source>
        <dbReference type="ARBA" id="ARBA00010679"/>
    </source>
</evidence>
<dbReference type="InterPro" id="IPR012904">
    <property type="entry name" value="OGG_N"/>
</dbReference>
<keyword evidence="4" id="KW-0378">Hydrolase</keyword>
<keyword evidence="3" id="KW-0227">DNA damage</keyword>
<dbReference type="InterPro" id="IPR023170">
    <property type="entry name" value="HhH_base_excis_C"/>
</dbReference>
<dbReference type="InterPro" id="IPR052054">
    <property type="entry name" value="Oxidative_DNA_repair_enzyme"/>
</dbReference>
<organism evidence="11 12">
    <name type="scientific">Kluyveromyces marxianus</name>
    <name type="common">Yeast</name>
    <name type="synonym">Candida kefyr</name>
    <dbReference type="NCBI Taxonomy" id="4911"/>
    <lineage>
        <taxon>Eukaryota</taxon>
        <taxon>Fungi</taxon>
        <taxon>Dikarya</taxon>
        <taxon>Ascomycota</taxon>
        <taxon>Saccharomycotina</taxon>
        <taxon>Saccharomycetes</taxon>
        <taxon>Saccharomycetales</taxon>
        <taxon>Saccharomycetaceae</taxon>
        <taxon>Kluyveromyces</taxon>
    </lineage>
</organism>
<sequence>MTGKILFQAGELILRNSLHCGQSFRWVNKENTELFYSTVKLGDTHELVFLNQTEDDCVEYDCYNKQNLPKLETFFRDYFRLDLSLDNLMRDWIEVDPERFKYKQHRGVRVLKQDPWETLCSFICSSNNNISRITKMCHSLATQYGDEVGEFEGVKQYSFPSSDQLVSKATEDELRDLGFGYRAKYIMGTAQLMSMEKDGMTDSEYMLSWRTKGKMSYEDAKEKLMMYPGVGPKVADCVLLMGGLGFDEVVPVDVHIARIAERDYKFNSTSKEIEKLQAKYKNFPITRKKVNYKLDVYRKRFQELWGQYAGWAQCILFSQEIGKTVGANSNDKIVQKRKIDEYEEINKIGEKMNIVSVKVEEEEVSIEEYSVTGRPLRKAVKRAKKVY</sequence>
<dbReference type="Pfam" id="PF00730">
    <property type="entry name" value="HhH-GPD"/>
    <property type="match status" value="1"/>
</dbReference>
<dbReference type="EC" id="4.2.99.18" evidence="2"/>
<comment type="similarity">
    <text evidence="1">Belongs to the type-1 OGG1 family.</text>
</comment>
<dbReference type="SUPFAM" id="SSF55945">
    <property type="entry name" value="TATA-box binding protein-like"/>
    <property type="match status" value="1"/>
</dbReference>
<comment type="catalytic activity">
    <reaction evidence="9">
        <text>2'-deoxyribonucleotide-(2'-deoxyribose 5'-phosphate)-2'-deoxyribonucleotide-DNA = a 3'-end 2'-deoxyribonucleotide-(2,3-dehydro-2,3-deoxyribose 5'-phosphate)-DNA + a 5'-end 5'-phospho-2'-deoxyribonucleoside-DNA + H(+)</text>
        <dbReference type="Rhea" id="RHEA:66592"/>
        <dbReference type="Rhea" id="RHEA-COMP:13180"/>
        <dbReference type="Rhea" id="RHEA-COMP:16897"/>
        <dbReference type="Rhea" id="RHEA-COMP:17067"/>
        <dbReference type="ChEBI" id="CHEBI:15378"/>
        <dbReference type="ChEBI" id="CHEBI:136412"/>
        <dbReference type="ChEBI" id="CHEBI:157695"/>
        <dbReference type="ChEBI" id="CHEBI:167181"/>
        <dbReference type="EC" id="4.2.99.18"/>
    </reaction>
</comment>
<keyword evidence="12" id="KW-1185">Reference proteome</keyword>
<evidence type="ECO:0000313" key="11">
    <source>
        <dbReference type="EMBL" id="QGN16552.1"/>
    </source>
</evidence>
<evidence type="ECO:0000256" key="6">
    <source>
        <dbReference type="ARBA" id="ARBA00023239"/>
    </source>
</evidence>
<keyword evidence="7" id="KW-0511">Multifunctional enzyme</keyword>
<dbReference type="Gene3D" id="3.30.310.260">
    <property type="match status" value="1"/>
</dbReference>
<evidence type="ECO:0000313" key="12">
    <source>
        <dbReference type="Proteomes" id="UP000422736"/>
    </source>
</evidence>
<evidence type="ECO:0000256" key="8">
    <source>
        <dbReference type="ARBA" id="ARBA00023295"/>
    </source>
</evidence>
<accession>A0ABX6EZM6</accession>
<dbReference type="GO" id="GO:0016829">
    <property type="term" value="F:lyase activity"/>
    <property type="evidence" value="ECO:0007669"/>
    <property type="project" value="UniProtKB-KW"/>
</dbReference>
<keyword evidence="8" id="KW-0326">Glycosidase</keyword>
<name>A0ABX6EZM6_KLUMA</name>
<protein>
    <recommendedName>
        <fullName evidence="2">DNA-(apurinic or apyrimidinic site) lyase</fullName>
        <ecNumber evidence="2">4.2.99.18</ecNumber>
    </recommendedName>
</protein>
<gene>
    <name evidence="11" type="primary">OGG1</name>
    <name evidence="11" type="ORF">FIM1_3266</name>
</gene>
<dbReference type="Pfam" id="PF07934">
    <property type="entry name" value="OGG_N"/>
    <property type="match status" value="1"/>
</dbReference>
<dbReference type="PANTHER" id="PTHR10242:SF2">
    <property type="entry name" value="N-GLYCOSYLASE_DNA LYASE"/>
    <property type="match status" value="1"/>
</dbReference>
<reference evidence="11 12" key="1">
    <citation type="submission" date="2016-03" db="EMBL/GenBank/DDBJ databases">
        <title>How can Kluyveromyces marxianus grow so fast - potential evolutionary course in Saccharomyces Complex revealed by comparative genomics.</title>
        <authorList>
            <person name="Mo W."/>
            <person name="Lu W."/>
            <person name="Yang X."/>
            <person name="Qi J."/>
            <person name="Lv H."/>
        </authorList>
    </citation>
    <scope>NUCLEOTIDE SEQUENCE [LARGE SCALE GENOMIC DNA]</scope>
    <source>
        <strain evidence="11 12">FIM1</strain>
    </source>
</reference>
<dbReference type="InterPro" id="IPR003265">
    <property type="entry name" value="HhH-GPD_domain"/>
</dbReference>
<keyword evidence="6 11" id="KW-0456">Lyase</keyword>
<evidence type="ECO:0000256" key="2">
    <source>
        <dbReference type="ARBA" id="ARBA00012720"/>
    </source>
</evidence>